<reference evidence="1" key="1">
    <citation type="submission" date="2021-10" db="EMBL/GenBank/DDBJ databases">
        <authorList>
            <person name="Piombo E."/>
        </authorList>
    </citation>
    <scope>NUCLEOTIDE SEQUENCE</scope>
</reference>
<dbReference type="Proteomes" id="UP000696573">
    <property type="component" value="Unassembled WGS sequence"/>
</dbReference>
<accession>A0A9N9VEJ1</accession>
<sequence>MADILPFQLNDPTLLHQILSFMDIGWLRPLAKPGRIAQTTGPKTWMMLSSLPIRAFLNTVPYRLEKEPRSFFHNIAKSHLPATASLNFLLLI</sequence>
<name>A0A9N9VEJ1_9HYPO</name>
<protein>
    <submittedName>
        <fullName evidence="1">Uncharacterized protein</fullName>
    </submittedName>
</protein>
<evidence type="ECO:0000313" key="2">
    <source>
        <dbReference type="Proteomes" id="UP000696573"/>
    </source>
</evidence>
<dbReference type="AlphaFoldDB" id="A0A9N9VEJ1"/>
<proteinExistence type="predicted"/>
<organism evidence="1 2">
    <name type="scientific">Clonostachys rhizophaga</name>
    <dbReference type="NCBI Taxonomy" id="160324"/>
    <lineage>
        <taxon>Eukaryota</taxon>
        <taxon>Fungi</taxon>
        <taxon>Dikarya</taxon>
        <taxon>Ascomycota</taxon>
        <taxon>Pezizomycotina</taxon>
        <taxon>Sordariomycetes</taxon>
        <taxon>Hypocreomycetidae</taxon>
        <taxon>Hypocreales</taxon>
        <taxon>Bionectriaceae</taxon>
        <taxon>Clonostachys</taxon>
    </lineage>
</organism>
<evidence type="ECO:0000313" key="1">
    <source>
        <dbReference type="EMBL" id="CAH0022100.1"/>
    </source>
</evidence>
<dbReference type="EMBL" id="CABFNQ020000676">
    <property type="protein sequence ID" value="CAH0022100.1"/>
    <property type="molecule type" value="Genomic_DNA"/>
</dbReference>
<comment type="caution">
    <text evidence="1">The sequence shown here is derived from an EMBL/GenBank/DDBJ whole genome shotgun (WGS) entry which is preliminary data.</text>
</comment>
<gene>
    <name evidence="1" type="ORF">CRHIZ90672A_00003902</name>
</gene>
<keyword evidence="2" id="KW-1185">Reference proteome</keyword>